<evidence type="ECO:0000313" key="9">
    <source>
        <dbReference type="EMBL" id="CRL06701.1"/>
    </source>
</evidence>
<dbReference type="PANTHER" id="PTHR47968">
    <property type="entry name" value="CENTROMERE PROTEIN E"/>
    <property type="match status" value="1"/>
</dbReference>
<keyword evidence="4" id="KW-0175">Coiled coil</keyword>
<dbReference type="InterPro" id="IPR036961">
    <property type="entry name" value="Kinesin_motor_dom_sf"/>
</dbReference>
<dbReference type="SUPFAM" id="SSF52540">
    <property type="entry name" value="P-loop containing nucleoside triphosphate hydrolases"/>
    <property type="match status" value="1"/>
</dbReference>
<dbReference type="InterPro" id="IPR027417">
    <property type="entry name" value="P-loop_NTPase"/>
</dbReference>
<evidence type="ECO:0000256" key="6">
    <source>
        <dbReference type="ARBA" id="ARBA00023212"/>
    </source>
</evidence>
<organism evidence="9 10">
    <name type="scientific">Clunio marinus</name>
    <dbReference type="NCBI Taxonomy" id="568069"/>
    <lineage>
        <taxon>Eukaryota</taxon>
        <taxon>Metazoa</taxon>
        <taxon>Ecdysozoa</taxon>
        <taxon>Arthropoda</taxon>
        <taxon>Hexapoda</taxon>
        <taxon>Insecta</taxon>
        <taxon>Pterygota</taxon>
        <taxon>Neoptera</taxon>
        <taxon>Endopterygota</taxon>
        <taxon>Diptera</taxon>
        <taxon>Nematocera</taxon>
        <taxon>Chironomoidea</taxon>
        <taxon>Chironomidae</taxon>
        <taxon>Clunio</taxon>
    </lineage>
</organism>
<dbReference type="GO" id="GO:0008017">
    <property type="term" value="F:microtubule binding"/>
    <property type="evidence" value="ECO:0007669"/>
    <property type="project" value="InterPro"/>
</dbReference>
<dbReference type="PROSITE" id="PS50067">
    <property type="entry name" value="KINESIN_MOTOR_2"/>
    <property type="match status" value="1"/>
</dbReference>
<evidence type="ECO:0000256" key="5">
    <source>
        <dbReference type="ARBA" id="ARBA00023175"/>
    </source>
</evidence>
<comment type="similarity">
    <text evidence="7">Belongs to the TRAFAC class myosin-kinesin ATPase superfamily. Kinesin family.</text>
</comment>
<proteinExistence type="inferred from homology"/>
<evidence type="ECO:0000256" key="7">
    <source>
        <dbReference type="PROSITE-ProRule" id="PRU00283"/>
    </source>
</evidence>
<keyword evidence="2 7" id="KW-0547">Nucleotide-binding</keyword>
<keyword evidence="6" id="KW-0963">Cytoplasm</keyword>
<dbReference type="InterPro" id="IPR027640">
    <property type="entry name" value="Kinesin-like_fam"/>
</dbReference>
<dbReference type="Proteomes" id="UP000183832">
    <property type="component" value="Unassembled WGS sequence"/>
</dbReference>
<dbReference type="GO" id="GO:0007018">
    <property type="term" value="P:microtubule-based movement"/>
    <property type="evidence" value="ECO:0007669"/>
    <property type="project" value="InterPro"/>
</dbReference>
<evidence type="ECO:0000256" key="4">
    <source>
        <dbReference type="ARBA" id="ARBA00023054"/>
    </source>
</evidence>
<dbReference type="InterPro" id="IPR001752">
    <property type="entry name" value="Kinesin_motor_dom"/>
</dbReference>
<dbReference type="GO" id="GO:0005524">
    <property type="term" value="F:ATP binding"/>
    <property type="evidence" value="ECO:0007669"/>
    <property type="project" value="UniProtKB-UniRule"/>
</dbReference>
<feature type="binding site" evidence="7">
    <location>
        <begin position="113"/>
        <end position="120"/>
    </location>
    <ligand>
        <name>ATP</name>
        <dbReference type="ChEBI" id="CHEBI:30616"/>
    </ligand>
</feature>
<keyword evidence="10" id="KW-1185">Reference proteome</keyword>
<dbReference type="GO" id="GO:0003777">
    <property type="term" value="F:microtubule motor activity"/>
    <property type="evidence" value="ECO:0007669"/>
    <property type="project" value="InterPro"/>
</dbReference>
<evidence type="ECO:0000313" key="10">
    <source>
        <dbReference type="Proteomes" id="UP000183832"/>
    </source>
</evidence>
<evidence type="ECO:0000259" key="8">
    <source>
        <dbReference type="PROSITE" id="PS50067"/>
    </source>
</evidence>
<dbReference type="PANTHER" id="PTHR47968:SF75">
    <property type="entry name" value="CENTROMERE-ASSOCIATED PROTEIN E"/>
    <property type="match status" value="1"/>
</dbReference>
<dbReference type="GO" id="GO:0005874">
    <property type="term" value="C:microtubule"/>
    <property type="evidence" value="ECO:0007669"/>
    <property type="project" value="TreeGrafter"/>
</dbReference>
<keyword evidence="5 7" id="KW-0505">Motor protein</keyword>
<keyword evidence="3 7" id="KW-0067">ATP-binding</keyword>
<feature type="non-terminal residue" evidence="9">
    <location>
        <position position="1"/>
    </location>
</feature>
<dbReference type="Gene3D" id="3.40.850.10">
    <property type="entry name" value="Kinesin motor domain"/>
    <property type="match status" value="1"/>
</dbReference>
<feature type="domain" description="Kinesin motor" evidence="8">
    <location>
        <begin position="35"/>
        <end position="344"/>
    </location>
</feature>
<evidence type="ECO:0000256" key="3">
    <source>
        <dbReference type="ARBA" id="ARBA00022840"/>
    </source>
</evidence>
<dbReference type="AlphaFoldDB" id="A0A1J1J2N5"/>
<comment type="subcellular location">
    <subcellularLocation>
        <location evidence="1">Cytoplasm</location>
        <location evidence="1">Cytoskeleton</location>
    </subcellularLocation>
</comment>
<dbReference type="Pfam" id="PF00225">
    <property type="entry name" value="Kinesin"/>
    <property type="match status" value="1"/>
</dbReference>
<name>A0A1J1J2N5_9DIPT</name>
<sequence>VRQPRQPRDNLINKNIHLKENKRIISITSNRMEQAIQVYIRVRPLIPREINEGLKPMWIVRGKMIKFKNDQFKKHFDHIYDETRSTQELFDDVAKPIVSSSLSGINGTVFAFGSASSGKTHTMMGSKSSPGIIPLTVQEIFKQIKNIEDRKFLIRFGYIEIYDEKIYDLLMDEQPEITEMQESSEGELQVKQKEIIAVSVKQILQMYEAGNQARRTRETSMNERSSRSHTIFRIVIESKETGKTSEECAIQVSSLNLVDLADSVLSEGESGYFNKSVSALDNAIRTLMITSNPVYVNYRATKLTNLLSSSIGGNAITRIICTVEPAEVPFTFKTLAFARNAQFVKNRPKVNKFLTAQAFIKKKEREIQVLRKQLVDEKFRVDNCLALNNIQERINWLKYELPYSHNVTIMKAVDVNRCRTWCSSATVNDCGASSSAAPPLNNFDSKVPPFLLDYSLDIAENYDSDSSDANSKFAIEIDLKLSLTPRVYSEEDLCYIISKTVTTEDHEDKIRFLKEKIDERKYDELWELILLNSTRDDIDPIPDF</sequence>
<gene>
    <name evidence="9" type="ORF">CLUMA_CG019580</name>
</gene>
<protein>
    <submittedName>
        <fullName evidence="9">CLUMA_CG019580, isoform A</fullName>
    </submittedName>
</protein>
<dbReference type="OrthoDB" id="7741291at2759"/>
<dbReference type="EMBL" id="CVRI01000067">
    <property type="protein sequence ID" value="CRL06701.1"/>
    <property type="molecule type" value="Genomic_DNA"/>
</dbReference>
<evidence type="ECO:0000256" key="1">
    <source>
        <dbReference type="ARBA" id="ARBA00004245"/>
    </source>
</evidence>
<keyword evidence="6" id="KW-0206">Cytoskeleton</keyword>
<dbReference type="STRING" id="568069.A0A1J1J2N5"/>
<evidence type="ECO:0000256" key="2">
    <source>
        <dbReference type="ARBA" id="ARBA00022741"/>
    </source>
</evidence>
<dbReference type="PRINTS" id="PR00380">
    <property type="entry name" value="KINESINHEAVY"/>
</dbReference>
<accession>A0A1J1J2N5</accession>
<dbReference type="GO" id="GO:0000278">
    <property type="term" value="P:mitotic cell cycle"/>
    <property type="evidence" value="ECO:0007669"/>
    <property type="project" value="TreeGrafter"/>
</dbReference>
<reference evidence="9 10" key="1">
    <citation type="submission" date="2015-04" db="EMBL/GenBank/DDBJ databases">
        <authorList>
            <person name="Syromyatnikov M.Y."/>
            <person name="Popov V.N."/>
        </authorList>
    </citation>
    <scope>NUCLEOTIDE SEQUENCE [LARGE SCALE GENOMIC DNA]</scope>
</reference>
<dbReference type="SMART" id="SM00129">
    <property type="entry name" value="KISc"/>
    <property type="match status" value="1"/>
</dbReference>